<reference evidence="1" key="1">
    <citation type="submission" date="2014-09" db="EMBL/GenBank/DDBJ databases">
        <authorList>
            <person name="Magalhaes I.L.F."/>
            <person name="Oliveira U."/>
            <person name="Santos F.R."/>
            <person name="Vidigal T.H.D.A."/>
            <person name="Brescovit A.D."/>
            <person name="Santos A.J."/>
        </authorList>
    </citation>
    <scope>NUCLEOTIDE SEQUENCE</scope>
    <source>
        <tissue evidence="1">Shoot tissue taken approximately 20 cm above the soil surface</tissue>
    </source>
</reference>
<reference evidence="1" key="2">
    <citation type="journal article" date="2015" name="Data Brief">
        <title>Shoot transcriptome of the giant reed, Arundo donax.</title>
        <authorList>
            <person name="Barrero R.A."/>
            <person name="Guerrero F.D."/>
            <person name="Moolhuijzen P."/>
            <person name="Goolsby J.A."/>
            <person name="Tidwell J."/>
            <person name="Bellgard S.E."/>
            <person name="Bellgard M.I."/>
        </authorList>
    </citation>
    <scope>NUCLEOTIDE SEQUENCE</scope>
    <source>
        <tissue evidence="1">Shoot tissue taken approximately 20 cm above the soil surface</tissue>
    </source>
</reference>
<protein>
    <submittedName>
        <fullName evidence="1">Aco2</fullName>
    </submittedName>
</protein>
<evidence type="ECO:0000313" key="1">
    <source>
        <dbReference type="EMBL" id="JAD92106.1"/>
    </source>
</evidence>
<accession>A0A0A9QRY1</accession>
<proteinExistence type="predicted"/>
<dbReference type="AlphaFoldDB" id="A0A0A9QRY1"/>
<dbReference type="EMBL" id="GBRH01205789">
    <property type="protein sequence ID" value="JAD92106.1"/>
    <property type="molecule type" value="Transcribed_RNA"/>
</dbReference>
<name>A0A0A9QRY1_ARUDO</name>
<sequence length="92" mass="10814">MLGWTTCYLEGGDNSEARRGCLCLKLWVVEQWVGGGEWRVRSCRLPEEKSTMHLGMPLAEPRSGDPWRLPRLSWRSSIDEWCYYNGMMVFLW</sequence>
<organism evidence="1">
    <name type="scientific">Arundo donax</name>
    <name type="common">Giant reed</name>
    <name type="synonym">Donax arundinaceus</name>
    <dbReference type="NCBI Taxonomy" id="35708"/>
    <lineage>
        <taxon>Eukaryota</taxon>
        <taxon>Viridiplantae</taxon>
        <taxon>Streptophyta</taxon>
        <taxon>Embryophyta</taxon>
        <taxon>Tracheophyta</taxon>
        <taxon>Spermatophyta</taxon>
        <taxon>Magnoliopsida</taxon>
        <taxon>Liliopsida</taxon>
        <taxon>Poales</taxon>
        <taxon>Poaceae</taxon>
        <taxon>PACMAD clade</taxon>
        <taxon>Arundinoideae</taxon>
        <taxon>Arundineae</taxon>
        <taxon>Arundo</taxon>
    </lineage>
</organism>